<evidence type="ECO:0000256" key="9">
    <source>
        <dbReference type="ARBA" id="ARBA00023209"/>
    </source>
</evidence>
<dbReference type="EMBL" id="LXEY01000115">
    <property type="protein sequence ID" value="OAV51552.1"/>
    <property type="molecule type" value="Genomic_DNA"/>
</dbReference>
<evidence type="ECO:0000256" key="6">
    <source>
        <dbReference type="ARBA" id="ARBA00022989"/>
    </source>
</evidence>
<dbReference type="Gene3D" id="1.20.120.1760">
    <property type="match status" value="1"/>
</dbReference>
<evidence type="ECO:0000256" key="5">
    <source>
        <dbReference type="ARBA" id="ARBA00022692"/>
    </source>
</evidence>
<feature type="transmembrane region" description="Helical" evidence="13">
    <location>
        <begin position="140"/>
        <end position="157"/>
    </location>
</feature>
<keyword evidence="9" id="KW-0594">Phospholipid biosynthesis</keyword>
<dbReference type="PANTHER" id="PTHR14269:SF52">
    <property type="entry name" value="PHOSPHATIDYLGLYCEROPHOSPHATE SYNTHASE-RELATED"/>
    <property type="match status" value="1"/>
</dbReference>
<dbReference type="Proteomes" id="UP000078292">
    <property type="component" value="Unassembled WGS sequence"/>
</dbReference>
<proteinExistence type="inferred from homology"/>
<dbReference type="GO" id="GO:0008444">
    <property type="term" value="F:CDP-diacylglycerol-glycerol-3-phosphate 3-phosphatidyltransferase activity"/>
    <property type="evidence" value="ECO:0007669"/>
    <property type="project" value="UniProtKB-UniRule"/>
</dbReference>
<dbReference type="RefSeq" id="WP_043055741.1">
    <property type="nucleotide sequence ID" value="NZ_LXEY01000115.1"/>
</dbReference>
<dbReference type="InterPro" id="IPR000462">
    <property type="entry name" value="CDP-OH_P_trans"/>
</dbReference>
<dbReference type="PANTHER" id="PTHR14269">
    <property type="entry name" value="CDP-DIACYLGLYCEROL--GLYCEROL-3-PHOSPHATE 3-PHOSPHATIDYLTRANSFERASE-RELATED"/>
    <property type="match status" value="1"/>
</dbReference>
<organism evidence="14 15">
    <name type="scientific">Enteractinococcus helveticum</name>
    <dbReference type="NCBI Taxonomy" id="1837282"/>
    <lineage>
        <taxon>Bacteria</taxon>
        <taxon>Bacillati</taxon>
        <taxon>Actinomycetota</taxon>
        <taxon>Actinomycetes</taxon>
        <taxon>Micrococcales</taxon>
        <taxon>Micrococcaceae</taxon>
    </lineage>
</organism>
<dbReference type="PIRSF" id="PIRSF000847">
    <property type="entry name" value="Phos_ph_gly_syn"/>
    <property type="match status" value="1"/>
</dbReference>
<gene>
    <name evidence="14" type="ORF">A6F49_01810</name>
</gene>
<evidence type="ECO:0000256" key="2">
    <source>
        <dbReference type="ARBA" id="ARBA00010441"/>
    </source>
</evidence>
<dbReference type="InterPro" id="IPR050324">
    <property type="entry name" value="CDP-alcohol_PTase-I"/>
</dbReference>
<reference evidence="14 15" key="1">
    <citation type="submission" date="2016-04" db="EMBL/GenBank/DDBJ databases">
        <title>First whole genome shotgun sequence of the bacterium Enteractinococcus sp. strain UASWS1574.</title>
        <authorList>
            <person name="Crovadore J."/>
            <person name="Chablais R."/>
            <person name="Lefort F."/>
        </authorList>
    </citation>
    <scope>NUCLEOTIDE SEQUENCE [LARGE SCALE GENOMIC DNA]</scope>
    <source>
        <strain evidence="14 15">UASWS1574</strain>
    </source>
</reference>
<dbReference type="GO" id="GO:0016020">
    <property type="term" value="C:membrane"/>
    <property type="evidence" value="ECO:0007669"/>
    <property type="project" value="UniProtKB-SubCell"/>
</dbReference>
<protein>
    <recommendedName>
        <fullName evidence="11">CDP-diacylglycerol--glycerol-3-phosphate 3-phosphatidyltransferase</fullName>
        <ecNumber evidence="11">2.7.8.5</ecNumber>
    </recommendedName>
</protein>
<evidence type="ECO:0000256" key="8">
    <source>
        <dbReference type="ARBA" id="ARBA00023136"/>
    </source>
</evidence>
<dbReference type="AlphaFoldDB" id="A0A1B7LUY9"/>
<dbReference type="EC" id="2.7.8.5" evidence="11"/>
<keyword evidence="3" id="KW-0444">Lipid biosynthesis</keyword>
<evidence type="ECO:0000313" key="14">
    <source>
        <dbReference type="EMBL" id="OAV51552.1"/>
    </source>
</evidence>
<evidence type="ECO:0000256" key="10">
    <source>
        <dbReference type="ARBA" id="ARBA00023264"/>
    </source>
</evidence>
<evidence type="ECO:0000256" key="7">
    <source>
        <dbReference type="ARBA" id="ARBA00023098"/>
    </source>
</evidence>
<sequence length="199" mass="22268">MATNGQISSWNLPNALTTLRILLVPFFIWALWESGTFGEDSMTARWIAVAIFAVAMYTDKLDGDIARSRGIVTNFGKIADPIADKFLTGAAWITMSLLGEIWWWITIVILLREWGITVMRIAMLRTRVMPASRGGKIKTVLQTAAILILLLPLSTFVGTWWLWLGWVLVMAAMLVTLVTGLDYVIKAIRAPKEEPTLDE</sequence>
<dbReference type="InterPro" id="IPR043130">
    <property type="entry name" value="CDP-OH_PTrfase_TM_dom"/>
</dbReference>
<keyword evidence="8 13" id="KW-0472">Membrane</keyword>
<keyword evidence="5 13" id="KW-0812">Transmembrane</keyword>
<evidence type="ECO:0000256" key="4">
    <source>
        <dbReference type="ARBA" id="ARBA00022679"/>
    </source>
</evidence>
<dbReference type="Pfam" id="PF01066">
    <property type="entry name" value="CDP-OH_P_transf"/>
    <property type="match status" value="1"/>
</dbReference>
<keyword evidence="10" id="KW-1208">Phospholipid metabolism</keyword>
<comment type="subcellular location">
    <subcellularLocation>
        <location evidence="1">Membrane</location>
        <topology evidence="1">Multi-pass membrane protein</topology>
    </subcellularLocation>
</comment>
<comment type="caution">
    <text evidence="14">The sequence shown here is derived from an EMBL/GenBank/DDBJ whole genome shotgun (WGS) entry which is preliminary data.</text>
</comment>
<name>A0A1B7LUY9_9MICC</name>
<evidence type="ECO:0000256" key="3">
    <source>
        <dbReference type="ARBA" id="ARBA00022516"/>
    </source>
</evidence>
<dbReference type="PROSITE" id="PS00379">
    <property type="entry name" value="CDP_ALCOHOL_P_TRANSF"/>
    <property type="match status" value="1"/>
</dbReference>
<feature type="transmembrane region" description="Helical" evidence="13">
    <location>
        <begin position="12"/>
        <end position="32"/>
    </location>
</feature>
<dbReference type="InterPro" id="IPR004570">
    <property type="entry name" value="Phosphatidylglycerol_P_synth"/>
</dbReference>
<evidence type="ECO:0000256" key="13">
    <source>
        <dbReference type="SAM" id="Phobius"/>
    </source>
</evidence>
<keyword evidence="6 13" id="KW-1133">Transmembrane helix</keyword>
<dbReference type="NCBIfam" id="TIGR00560">
    <property type="entry name" value="pgsA"/>
    <property type="match status" value="1"/>
</dbReference>
<dbReference type="InterPro" id="IPR048254">
    <property type="entry name" value="CDP_ALCOHOL_P_TRANSF_CS"/>
</dbReference>
<evidence type="ECO:0000313" key="15">
    <source>
        <dbReference type="Proteomes" id="UP000078292"/>
    </source>
</evidence>
<comment type="similarity">
    <text evidence="2 12">Belongs to the CDP-alcohol phosphatidyltransferase class-I family.</text>
</comment>
<dbReference type="OrthoDB" id="9796672at2"/>
<keyword evidence="15" id="KW-1185">Reference proteome</keyword>
<accession>A0A1B7LUY9</accession>
<dbReference type="UniPathway" id="UPA00085"/>
<feature type="transmembrane region" description="Helical" evidence="13">
    <location>
        <begin position="163"/>
        <end position="185"/>
    </location>
</feature>
<keyword evidence="4 12" id="KW-0808">Transferase</keyword>
<dbReference type="STRING" id="1837282.A6F49_01810"/>
<keyword evidence="7" id="KW-0443">Lipid metabolism</keyword>
<dbReference type="GO" id="GO:0046474">
    <property type="term" value="P:glycerophospholipid biosynthetic process"/>
    <property type="evidence" value="ECO:0007669"/>
    <property type="project" value="TreeGrafter"/>
</dbReference>
<evidence type="ECO:0000256" key="11">
    <source>
        <dbReference type="NCBIfam" id="TIGR00560"/>
    </source>
</evidence>
<evidence type="ECO:0000256" key="1">
    <source>
        <dbReference type="ARBA" id="ARBA00004141"/>
    </source>
</evidence>
<evidence type="ECO:0000256" key="12">
    <source>
        <dbReference type="RuleBase" id="RU003750"/>
    </source>
</evidence>